<evidence type="ECO:0000256" key="2">
    <source>
        <dbReference type="ARBA" id="ARBA00012688"/>
    </source>
</evidence>
<dbReference type="InParanoid" id="A0A1J7IX00"/>
<feature type="transmembrane region" description="Helical" evidence="8">
    <location>
        <begin position="1972"/>
        <end position="1995"/>
    </location>
</feature>
<dbReference type="FunFam" id="3.40.50.2000:FF:000052">
    <property type="entry name" value="Alpha-1,3-glucan synthase Ags2"/>
    <property type="match status" value="1"/>
</dbReference>
<feature type="transmembrane region" description="Helical" evidence="8">
    <location>
        <begin position="2193"/>
        <end position="2210"/>
    </location>
</feature>
<dbReference type="Gene3D" id="3.20.20.80">
    <property type="entry name" value="Glycosidases"/>
    <property type="match status" value="1"/>
</dbReference>
<feature type="compositionally biased region" description="Polar residues" evidence="7">
    <location>
        <begin position="1854"/>
        <end position="1867"/>
    </location>
</feature>
<keyword evidence="4" id="KW-0808">Transferase</keyword>
<dbReference type="CDD" id="cd11323">
    <property type="entry name" value="AmyAc_AGS"/>
    <property type="match status" value="1"/>
</dbReference>
<comment type="catalytic activity">
    <reaction evidence="6">
        <text>[(1-&gt;3)-alpha-D-glucosyl](n) + UDP-alpha-D-glucose = [(1-&gt;3)-alpha-D-glucosyl](n+1) + UDP + H(+)</text>
        <dbReference type="Rhea" id="RHEA:19749"/>
        <dbReference type="Rhea" id="RHEA-COMP:11150"/>
        <dbReference type="Rhea" id="RHEA-COMP:11151"/>
        <dbReference type="ChEBI" id="CHEBI:15378"/>
        <dbReference type="ChEBI" id="CHEBI:28100"/>
        <dbReference type="ChEBI" id="CHEBI:58223"/>
        <dbReference type="ChEBI" id="CHEBI:58885"/>
        <dbReference type="EC" id="2.4.1.183"/>
    </reaction>
</comment>
<dbReference type="Pfam" id="PF08323">
    <property type="entry name" value="Glyco_transf_5"/>
    <property type="match status" value="1"/>
</dbReference>
<dbReference type="Pfam" id="PF26114">
    <property type="entry name" value="Ig_2_Mok13"/>
    <property type="match status" value="1"/>
</dbReference>
<dbReference type="FunFam" id="3.20.20.80:FF:000073">
    <property type="entry name" value="Alpha-1,3-glucan synthase Ags2"/>
    <property type="match status" value="1"/>
</dbReference>
<dbReference type="InterPro" id="IPR058658">
    <property type="entry name" value="Mok11-13/Ags1-like_Ig_2"/>
</dbReference>
<dbReference type="Pfam" id="PF26127">
    <property type="entry name" value="12TM_Mok13"/>
    <property type="match status" value="1"/>
</dbReference>
<dbReference type="SUPFAM" id="SSF51445">
    <property type="entry name" value="(Trans)glycosidases"/>
    <property type="match status" value="1"/>
</dbReference>
<sequence>MPRASLLLTLAISTLVHGLRYDPDFDKYNLNKAQGETDPLKYSGSRDSFTYTPSPSNWRFPVYTLFLDRWVNGDPTNDNANGTIFEHDPDSNQMRHGGDLQGLVDSLDYIAGMGIKAIYIAGSIFINQPWGADSYSPLDLTLLDFHYGTLVEWQAAIDAIHKKGMYVILDHTMSTMGDLIGFENYLNSSTPFETKEHKAIWKNERRYLDFDVGNVYKDYCQYPALWDESGYPVSTEVTSQLVGCYDSDFDQYGDIEAFGVHPDWQRQLAKFASVQDRLREWVPSVMDRIKVFTCMMISQLDIDGFRIDKGVQVTVDAQATWSSSVRDCAAQYNKTNFFIPGEITSGNTLGAIYLGRGRRPDMQPPSLDKAVSLTPKESGSQYFLRKDGLQALDGAAFHYSIYRFMTRFLGMSGNLEAGFDLPLDWIEAWNQMLLTNDMYNTAGEFDPRHMYGATNQDVFRWPAIHLGVERQLLAYFVITFLLPGIPLVYYGEEQAFYTLDGTADNYVYGRQAMSPALAWQTLGCYQGNSLLYVDWPVESAREACNDDTVSYDHRDPSAPVRNIMKRMFQLRAELPSVNDGWLVDKLANKTEFRLLSGSSTATEFGIWSVARGMYPDVQNDTTATPVWLVYHNEQNETTYTFDCANADDAFTSPFDEGVTVRNLFAPYDTLTLKASAKATGFSAKPGCFDTFTLAPFEYRLYVPDGKATYVDDTPVITKFVPGHDYPVDSDTLSNGVLNVKLHFSQEMDCASVTSGILISSVVEGSNGSASLDKNSAMCTNLDGSEKQSYSGAIPSVFEWSANLVGVSDGIHSLTVSNTTSKTGGVGTGSVDKFLVRVGKRDNPIIYPRSGNYSRALLTKDGTNMFVNHRAPGASKWRYSTNWGSSWSDWVVYKGGQSKVSAQEWYGSKVQEWDGDHVMVQYWSAPLGSSSFVVHGDPADYAGYDRKYPHMFLQGPFNKWGYDSGVANQMKQTGPHSWELHYMDEWPTTFQFNVWGINPDNQPDQSFVYGNITGRGFFNRVPPNRVQDNVFNITGPPPMPALSFRLFLNDASAQLELRPIGNMWVQILLFVLLGLLPIVTASIATWVYFTSFYQVKTNRSGRTEGFWSFFTRIFKGPKVQGFVEMDSVNSSPVQAVATLSQRKSVLIATMEYNIDDWDISIKIGGLGVMAKLMSTALPHLDLVWVVPVVGDVEYPIDQVAEPMFVQCLGQQYEIQVQYHKVRNITYVILDAPIFRKQTKANPYHPRMDDIESAILYAAWNACIAETIRRFPVDLYHINDYHGAAAPLYLLPRTIPVCMSLHNAEFQGMWPMRTPDEAREVCEVFDLPPDIVKQYVQYGSVFNLLHAGASYIRIHQRGFGAVGVSKKYGDRSLARYPIFWSLDSIGHLPNPDPSDTGSWNPDEMDPANPPAIDVDPSSERRRAEFRQQAQEWAGLEINPDAQLFVFAGRWSLQKGVDLIADIFPSILSKFPQTQLICVGPVIDMYGKFAALKLQKLVKMYPGRVFVKAEFTALPPCVFSGAEFALIPSRDEPFGLVAVEFGRKGALGVGARVGGLGQMPGFWYTIESNSPAHLLKQFKKAILSALDSKPEVRAQMRAWSLRQRFPVAQWVQRLDHLQAEAIKIHNQEVSRRLRSPGKALSRVFPASSIFGADNSAPPSPRPESPMPRSPLSGFAAPGGSLPTSPRSESPLPLPPGASHLSSLPPGVLDLSSRQSMVSGMHTPRMSTLSIADSFSTRAQEENGFDGLGLATPQPFYQQQRNSTQLSLQDVVGDRSDLKLQQTDADFTDSSGELARLYEEMLDDLTPSNSQGELCIASFLKKSEKEFFGRYRDAKLGVSRTGSPRPGSRPGSRRRSTELSATSNDGMMMNDKSNAENMKGRRFDSRSPAPNGDEFRLGQYYQQPKGLKRLLSIRVGDWPVYSFLLAGGQVISANSYQIVLLTGETGQASTKLYIVAGTYVATSIAWWLMIRNFKAVYALSLPWLFYGLAFLLLGVASFIQSYNGRGTVQDVATVFYAMAASSGALDFSLNFGDESGAPAKQWAIRALIITGASQLYSSALWYWGALMSNSVHPTGSASGNIGTSPIPKGIVIAVPIAFFLWGIGFVLFYGLPDYYRQSPETIPGFYLSLIKRKIVPWFFVMVIIQNYWMSSPYGRSWQFLFSSQHIPAWGAFLLALFFFIGLWSGFLVGFSYASASHPWLLPIFAIGLGAPRWAQTLWGTSGIGMYLPWAGGAVGSAILSRCLWLWLGLLDTVQGVGIGMTLLATLTRQHVMGVLIGSQVIGGAVTMLARATSPNAVSPSTTFPDFSAGISPGISQPYFWVALIMECLIPLGFFKFFRKEQVIKP</sequence>
<feature type="chain" id="PRO_5012250230" description="alpha-1,3-glucan synthase" evidence="9">
    <location>
        <begin position="19"/>
        <end position="2341"/>
    </location>
</feature>
<feature type="transmembrane region" description="Helical" evidence="8">
    <location>
        <begin position="2086"/>
        <end position="2107"/>
    </location>
</feature>
<protein>
    <recommendedName>
        <fullName evidence="2">alpha-1,3-glucan synthase</fullName>
        <ecNumber evidence="2">2.4.1.183</ecNumber>
    </recommendedName>
</protein>
<keyword evidence="8" id="KW-0472">Membrane</keyword>
<accession>A0A1J7IX00</accession>
<dbReference type="GO" id="GO:0047657">
    <property type="term" value="F:alpha-1,3-glucan synthase activity"/>
    <property type="evidence" value="ECO:0007669"/>
    <property type="project" value="UniProtKB-EC"/>
</dbReference>
<feature type="compositionally biased region" description="Pro residues" evidence="7">
    <location>
        <begin position="1654"/>
        <end position="1665"/>
    </location>
</feature>
<evidence type="ECO:0000256" key="8">
    <source>
        <dbReference type="SAM" id="Phobius"/>
    </source>
</evidence>
<keyword evidence="12" id="KW-1185">Reference proteome</keyword>
<feature type="transmembrane region" description="Helical" evidence="8">
    <location>
        <begin position="1948"/>
        <end position="1965"/>
    </location>
</feature>
<evidence type="ECO:0000256" key="6">
    <source>
        <dbReference type="ARBA" id="ARBA00048960"/>
    </source>
</evidence>
<keyword evidence="3" id="KW-0328">Glycosyltransferase</keyword>
<dbReference type="InterPro" id="IPR013534">
    <property type="entry name" value="Starch_synth_cat_dom"/>
</dbReference>
<keyword evidence="9" id="KW-0732">Signal</keyword>
<dbReference type="Proteomes" id="UP000182658">
    <property type="component" value="Unassembled WGS sequence"/>
</dbReference>
<feature type="signal peptide" evidence="9">
    <location>
        <begin position="1"/>
        <end position="18"/>
    </location>
</feature>
<dbReference type="Pfam" id="PF00128">
    <property type="entry name" value="Alpha-amylase"/>
    <property type="match status" value="1"/>
</dbReference>
<dbReference type="InterPro" id="IPR058659">
    <property type="entry name" value="Mok11-13/Ags1-like_CBM"/>
</dbReference>
<dbReference type="EMBL" id="KV875095">
    <property type="protein sequence ID" value="OIW32022.1"/>
    <property type="molecule type" value="Genomic_DNA"/>
</dbReference>
<dbReference type="PANTHER" id="PTHR47182:SF2">
    <property type="entry name" value="CELL WALL ALPHA-1,3-GLUCAN SYNTHASE AGS1"/>
    <property type="match status" value="1"/>
</dbReference>
<keyword evidence="8" id="KW-1133">Transmembrane helix</keyword>
<dbReference type="InterPro" id="IPR058657">
    <property type="entry name" value="Mok11-13/Ags1-like_Ig"/>
</dbReference>
<dbReference type="GO" id="GO:0009277">
    <property type="term" value="C:fungal-type cell wall"/>
    <property type="evidence" value="ECO:0007669"/>
    <property type="project" value="TreeGrafter"/>
</dbReference>
<dbReference type="InterPro" id="IPR001296">
    <property type="entry name" value="Glyco_trans_1"/>
</dbReference>
<evidence type="ECO:0000256" key="9">
    <source>
        <dbReference type="SAM" id="SignalP"/>
    </source>
</evidence>
<dbReference type="OrthoDB" id="512920at2759"/>
<dbReference type="Pfam" id="PF26122">
    <property type="entry name" value="CBM_Mok13"/>
    <property type="match status" value="1"/>
</dbReference>
<dbReference type="GO" id="GO:0070600">
    <property type="term" value="P:fungal-type cell wall (1-&gt;3)-alpha-glucan biosynthetic process"/>
    <property type="evidence" value="ECO:0007669"/>
    <property type="project" value="TreeGrafter"/>
</dbReference>
<feature type="transmembrane region" description="Helical" evidence="8">
    <location>
        <begin position="2039"/>
        <end position="2059"/>
    </location>
</feature>
<dbReference type="SUPFAM" id="SSF53756">
    <property type="entry name" value="UDP-Glycosyltransferase/glycogen phosphorylase"/>
    <property type="match status" value="1"/>
</dbReference>
<dbReference type="Pfam" id="PF26111">
    <property type="entry name" value="Ig_Mok13"/>
    <property type="match status" value="1"/>
</dbReference>
<evidence type="ECO:0000313" key="11">
    <source>
        <dbReference type="EMBL" id="OIW32022.1"/>
    </source>
</evidence>
<dbReference type="InterPro" id="IPR006047">
    <property type="entry name" value="GH13_cat_dom"/>
</dbReference>
<organism evidence="11 12">
    <name type="scientific">Coniochaeta ligniaria NRRL 30616</name>
    <dbReference type="NCBI Taxonomy" id="1408157"/>
    <lineage>
        <taxon>Eukaryota</taxon>
        <taxon>Fungi</taxon>
        <taxon>Dikarya</taxon>
        <taxon>Ascomycota</taxon>
        <taxon>Pezizomycotina</taxon>
        <taxon>Sordariomycetes</taxon>
        <taxon>Sordariomycetidae</taxon>
        <taxon>Coniochaetales</taxon>
        <taxon>Coniochaetaceae</taxon>
        <taxon>Coniochaeta</taxon>
    </lineage>
</organism>
<evidence type="ECO:0000256" key="3">
    <source>
        <dbReference type="ARBA" id="ARBA00022676"/>
    </source>
</evidence>
<dbReference type="EC" id="2.4.1.183" evidence="2"/>
<feature type="transmembrane region" description="Helical" evidence="8">
    <location>
        <begin position="2128"/>
        <end position="2145"/>
    </location>
</feature>
<dbReference type="InterPro" id="IPR017853">
    <property type="entry name" value="GH"/>
</dbReference>
<dbReference type="InterPro" id="IPR058655">
    <property type="entry name" value="Mok11-14/Ags1-like"/>
</dbReference>
<feature type="transmembrane region" description="Helical" evidence="8">
    <location>
        <begin position="2267"/>
        <end position="2285"/>
    </location>
</feature>
<gene>
    <name evidence="11" type="ORF">CONLIGDRAFT_641781</name>
</gene>
<evidence type="ECO:0000256" key="4">
    <source>
        <dbReference type="ARBA" id="ARBA00022679"/>
    </source>
</evidence>
<dbReference type="Gene3D" id="3.40.50.2000">
    <property type="entry name" value="Glycogen Phosphorylase B"/>
    <property type="match status" value="2"/>
</dbReference>
<evidence type="ECO:0000256" key="7">
    <source>
        <dbReference type="SAM" id="MobiDB-lite"/>
    </source>
</evidence>
<dbReference type="STRING" id="1408157.A0A1J7IX00"/>
<evidence type="ECO:0000256" key="1">
    <source>
        <dbReference type="ARBA" id="ARBA00006122"/>
    </source>
</evidence>
<feature type="transmembrane region" description="Helical" evidence="8">
    <location>
        <begin position="2222"/>
        <end position="2246"/>
    </location>
</feature>
<name>A0A1J7IX00_9PEZI</name>
<dbReference type="Pfam" id="PF26108">
    <property type="entry name" value="GH_Mok13"/>
    <property type="match status" value="1"/>
</dbReference>
<feature type="region of interest" description="Disordered" evidence="7">
    <location>
        <begin position="1834"/>
        <end position="1867"/>
    </location>
</feature>
<evidence type="ECO:0000259" key="10">
    <source>
        <dbReference type="SMART" id="SM00642"/>
    </source>
</evidence>
<evidence type="ECO:0000256" key="5">
    <source>
        <dbReference type="ARBA" id="ARBA00023316"/>
    </source>
</evidence>
<dbReference type="SMART" id="SM00642">
    <property type="entry name" value="Aamy"/>
    <property type="match status" value="1"/>
</dbReference>
<feature type="domain" description="Glycosyl hydrolase family 13 catalytic" evidence="10">
    <location>
        <begin position="64"/>
        <end position="520"/>
    </location>
</feature>
<dbReference type="PANTHER" id="PTHR47182">
    <property type="entry name" value="CELL WALL ALPHA-1,3-GLUCAN SYNTHASE AGS1-RELATED"/>
    <property type="match status" value="1"/>
</dbReference>
<feature type="transmembrane region" description="Helical" evidence="8">
    <location>
        <begin position="2314"/>
        <end position="2333"/>
    </location>
</feature>
<keyword evidence="8" id="KW-0812">Transmembrane</keyword>
<feature type="transmembrane region" description="Helical" evidence="8">
    <location>
        <begin position="2007"/>
        <end position="2027"/>
    </location>
</feature>
<dbReference type="FunFam" id="3.40.50.2000:FF:000058">
    <property type="entry name" value="Alpha-1,3-glucan synthase Ags1"/>
    <property type="match status" value="1"/>
</dbReference>
<dbReference type="Pfam" id="PF00534">
    <property type="entry name" value="Glycos_transf_1"/>
    <property type="match status" value="1"/>
</dbReference>
<comment type="similarity">
    <text evidence="1">Belongs to the glycosyltransferase group 1 family.</text>
</comment>
<keyword evidence="5" id="KW-0961">Cell wall biogenesis/degradation</keyword>
<feature type="compositionally biased region" description="Low complexity" evidence="7">
    <location>
        <begin position="1835"/>
        <end position="1846"/>
    </location>
</feature>
<dbReference type="InterPro" id="IPR058656">
    <property type="entry name" value="Mok11-13/Ags1-like_GH"/>
</dbReference>
<feature type="transmembrane region" description="Helical" evidence="8">
    <location>
        <begin position="1066"/>
        <end position="1088"/>
    </location>
</feature>
<feature type="transmembrane region" description="Helical" evidence="8">
    <location>
        <begin position="2165"/>
        <end position="2186"/>
    </location>
</feature>
<proteinExistence type="inferred from homology"/>
<reference evidence="11 12" key="1">
    <citation type="submission" date="2016-10" db="EMBL/GenBank/DDBJ databases">
        <title>Draft genome sequence of Coniochaeta ligniaria NRRL30616, a lignocellulolytic fungus for bioabatement of inhibitors in plant biomass hydrolysates.</title>
        <authorList>
            <consortium name="DOE Joint Genome Institute"/>
            <person name="Jimenez D.J."/>
            <person name="Hector R.E."/>
            <person name="Riley R."/>
            <person name="Sun H."/>
            <person name="Grigoriev I.V."/>
            <person name="Van Elsas J.D."/>
            <person name="Nichols N.N."/>
        </authorList>
    </citation>
    <scope>NUCLEOTIDE SEQUENCE [LARGE SCALE GENOMIC DNA]</scope>
    <source>
        <strain evidence="11 12">NRRL 30616</strain>
    </source>
</reference>
<dbReference type="InterPro" id="IPR058654">
    <property type="entry name" value="Mok11-14/Ags1-like_TM"/>
</dbReference>
<feature type="region of interest" description="Disordered" evidence="7">
    <location>
        <begin position="1647"/>
        <end position="1707"/>
    </location>
</feature>
<evidence type="ECO:0000313" key="12">
    <source>
        <dbReference type="Proteomes" id="UP000182658"/>
    </source>
</evidence>
<feature type="compositionally biased region" description="Low complexity" evidence="7">
    <location>
        <begin position="1677"/>
        <end position="1687"/>
    </location>
</feature>